<keyword evidence="2" id="KW-0472">Membrane</keyword>
<dbReference type="Proteomes" id="UP001283361">
    <property type="component" value="Unassembled WGS sequence"/>
</dbReference>
<name>A0AAE1APG3_9GAST</name>
<evidence type="ECO:0000313" key="4">
    <source>
        <dbReference type="Proteomes" id="UP001283361"/>
    </source>
</evidence>
<keyword evidence="4" id="KW-1185">Reference proteome</keyword>
<proteinExistence type="predicted"/>
<feature type="region of interest" description="Disordered" evidence="1">
    <location>
        <begin position="582"/>
        <end position="621"/>
    </location>
</feature>
<protein>
    <submittedName>
        <fullName evidence="3">Uncharacterized protein</fullName>
    </submittedName>
</protein>
<feature type="region of interest" description="Disordered" evidence="1">
    <location>
        <begin position="429"/>
        <end position="452"/>
    </location>
</feature>
<evidence type="ECO:0000256" key="2">
    <source>
        <dbReference type="SAM" id="Phobius"/>
    </source>
</evidence>
<accession>A0AAE1APG3</accession>
<feature type="compositionally biased region" description="Polar residues" evidence="1">
    <location>
        <begin position="260"/>
        <end position="273"/>
    </location>
</feature>
<feature type="compositionally biased region" description="Basic and acidic residues" evidence="1">
    <location>
        <begin position="231"/>
        <end position="248"/>
    </location>
</feature>
<organism evidence="3 4">
    <name type="scientific">Elysia crispata</name>
    <name type="common">lettuce slug</name>
    <dbReference type="NCBI Taxonomy" id="231223"/>
    <lineage>
        <taxon>Eukaryota</taxon>
        <taxon>Metazoa</taxon>
        <taxon>Spiralia</taxon>
        <taxon>Lophotrochozoa</taxon>
        <taxon>Mollusca</taxon>
        <taxon>Gastropoda</taxon>
        <taxon>Heterobranchia</taxon>
        <taxon>Euthyneura</taxon>
        <taxon>Panpulmonata</taxon>
        <taxon>Sacoglossa</taxon>
        <taxon>Placobranchoidea</taxon>
        <taxon>Plakobranchidae</taxon>
        <taxon>Elysia</taxon>
    </lineage>
</organism>
<gene>
    <name evidence="3" type="ORF">RRG08_002915</name>
</gene>
<evidence type="ECO:0000313" key="3">
    <source>
        <dbReference type="EMBL" id="KAK3791559.1"/>
    </source>
</evidence>
<feature type="compositionally biased region" description="Basic and acidic residues" evidence="1">
    <location>
        <begin position="531"/>
        <end position="542"/>
    </location>
</feature>
<dbReference type="EMBL" id="JAWDGP010001468">
    <property type="protein sequence ID" value="KAK3791559.1"/>
    <property type="molecule type" value="Genomic_DNA"/>
</dbReference>
<keyword evidence="2" id="KW-1133">Transmembrane helix</keyword>
<feature type="transmembrane region" description="Helical" evidence="2">
    <location>
        <begin position="115"/>
        <end position="136"/>
    </location>
</feature>
<feature type="compositionally biased region" description="Basic and acidic residues" evidence="1">
    <location>
        <begin position="600"/>
        <end position="613"/>
    </location>
</feature>
<comment type="caution">
    <text evidence="3">The sequence shown here is derived from an EMBL/GenBank/DDBJ whole genome shotgun (WGS) entry which is preliminary data.</text>
</comment>
<keyword evidence="2" id="KW-0812">Transmembrane</keyword>
<feature type="region of interest" description="Disordered" evidence="1">
    <location>
        <begin position="497"/>
        <end position="542"/>
    </location>
</feature>
<feature type="compositionally biased region" description="Basic and acidic residues" evidence="1">
    <location>
        <begin position="274"/>
        <end position="284"/>
    </location>
</feature>
<reference evidence="3" key="1">
    <citation type="journal article" date="2023" name="G3 (Bethesda)">
        <title>A reference genome for the long-term kleptoplast-retaining sea slug Elysia crispata morphotype clarki.</title>
        <authorList>
            <person name="Eastman K.E."/>
            <person name="Pendleton A.L."/>
            <person name="Shaikh M.A."/>
            <person name="Suttiyut T."/>
            <person name="Ogas R."/>
            <person name="Tomko P."/>
            <person name="Gavelis G."/>
            <person name="Widhalm J.R."/>
            <person name="Wisecaver J.H."/>
        </authorList>
    </citation>
    <scope>NUCLEOTIDE SEQUENCE</scope>
    <source>
        <strain evidence="3">ECLA1</strain>
    </source>
</reference>
<feature type="compositionally biased region" description="Polar residues" evidence="1">
    <location>
        <begin position="587"/>
        <end position="596"/>
    </location>
</feature>
<feature type="compositionally biased region" description="Polar residues" evidence="1">
    <location>
        <begin position="435"/>
        <end position="452"/>
    </location>
</feature>
<evidence type="ECO:0000256" key="1">
    <source>
        <dbReference type="SAM" id="MobiDB-lite"/>
    </source>
</evidence>
<dbReference type="AlphaFoldDB" id="A0AAE1APG3"/>
<feature type="region of interest" description="Disordered" evidence="1">
    <location>
        <begin position="226"/>
        <end position="293"/>
    </location>
</feature>
<sequence>MPPARRRPSQDIAQLLALSRRCLFLSVFVSPPSLIWLSRRVKRYGFDKQLLQINAIRQHLSNSLVGERLMAEPQINDFHVDEDLEDIFHRQLKILDLENNATSHSDIVGDHLPEWLIGVIIVVIMLIIAFFAMVVTSVSKKRNSVKGDNSVNPYDDLESGAVTANGNGETLQVTSFVYSNDATAQENNADFVSPSPDTSMTCGNNDSEELKCYKNPLFVEDEEELINQNADPDKAVETQKRNEPDRVHNSPGYKYGEVSPCSNKSLSSETDQIESARSHIDDGSARSGKSTGSLYRQKRFSSLTDTRREISTEAVVENSIELDHGSVQRRKKLSTASIADQAEEMVSEVRKSSTPEQDNILEGKIDNQRVESPVEKHQYHSLNQLKISASDTCCSDSGVEVSTVSSLRSGKRRNQKDMDANIQVHEINGRDANGKDSNTASTVNTYPNSLNSKQDRTCLETFEQNSTKANETVEVDDVVAEKSLSQTANGMNLIISTTGEESRESINSSERTKGMNITGGLNGSNQNQHHAGSERTRETPEEGLCHDEEVCEDGHWDFHRNKPINGDPASIAISGFDEVHEEDFSQRPLNGSSSLAKNDLGMKGKAVDVRSSVEQHYSTNL</sequence>